<feature type="region of interest" description="Disordered" evidence="12">
    <location>
        <begin position="394"/>
        <end position="413"/>
    </location>
</feature>
<comment type="subcellular location">
    <subcellularLocation>
        <location evidence="1">Nucleus</location>
    </subcellularLocation>
</comment>
<dbReference type="GO" id="GO:0004527">
    <property type="term" value="F:exonuclease activity"/>
    <property type="evidence" value="ECO:0007669"/>
    <property type="project" value="UniProtKB-KW"/>
</dbReference>
<evidence type="ECO:0000313" key="14">
    <source>
        <dbReference type="Proteomes" id="UP000054560"/>
    </source>
</evidence>
<evidence type="ECO:0000256" key="11">
    <source>
        <dbReference type="PIRSR" id="PIRSR610347-3"/>
    </source>
</evidence>
<comment type="similarity">
    <text evidence="2">Belongs to the tyrosyl-DNA phosphodiesterase family.</text>
</comment>
<dbReference type="Pfam" id="PF06087">
    <property type="entry name" value="Tyr-DNA_phospho"/>
    <property type="match status" value="1"/>
</dbReference>
<keyword evidence="3" id="KW-0540">Nuclease</keyword>
<evidence type="ECO:0008006" key="15">
    <source>
        <dbReference type="Google" id="ProtNLM"/>
    </source>
</evidence>
<dbReference type="SUPFAM" id="SSF56024">
    <property type="entry name" value="Phospholipase D/nuclease"/>
    <property type="match status" value="1"/>
</dbReference>
<dbReference type="Proteomes" id="UP000054560">
    <property type="component" value="Unassembled WGS sequence"/>
</dbReference>
<dbReference type="GO" id="GO:0005634">
    <property type="term" value="C:nucleus"/>
    <property type="evidence" value="ECO:0007669"/>
    <property type="project" value="UniProtKB-SubCell"/>
</dbReference>
<keyword evidence="4" id="KW-0227">DNA damage</keyword>
<dbReference type="CDD" id="cd09123">
    <property type="entry name" value="PLDc_Tdp1_2"/>
    <property type="match status" value="1"/>
</dbReference>
<protein>
    <recommendedName>
        <fullName evidence="15">Tyrosyl-DNA phosphodiesterase</fullName>
    </recommendedName>
</protein>
<evidence type="ECO:0000256" key="9">
    <source>
        <dbReference type="PIRSR" id="PIRSR610347-1"/>
    </source>
</evidence>
<evidence type="ECO:0000256" key="6">
    <source>
        <dbReference type="ARBA" id="ARBA00022839"/>
    </source>
</evidence>
<keyword evidence="14" id="KW-1185">Reference proteome</keyword>
<evidence type="ECO:0000256" key="8">
    <source>
        <dbReference type="ARBA" id="ARBA00023242"/>
    </source>
</evidence>
<name>A0A0L0GEN9_9EUKA</name>
<dbReference type="RefSeq" id="XP_014161256.1">
    <property type="nucleotide sequence ID" value="XM_014305781.1"/>
</dbReference>
<keyword evidence="8" id="KW-0539">Nucleus</keyword>
<evidence type="ECO:0000256" key="12">
    <source>
        <dbReference type="SAM" id="MobiDB-lite"/>
    </source>
</evidence>
<dbReference type="EMBL" id="KQ241613">
    <property type="protein sequence ID" value="KNC87354.1"/>
    <property type="molecule type" value="Genomic_DNA"/>
</dbReference>
<organism evidence="13 14">
    <name type="scientific">Sphaeroforma arctica JP610</name>
    <dbReference type="NCBI Taxonomy" id="667725"/>
    <lineage>
        <taxon>Eukaryota</taxon>
        <taxon>Ichthyosporea</taxon>
        <taxon>Ichthyophonida</taxon>
        <taxon>Sphaeroforma</taxon>
    </lineage>
</organism>
<evidence type="ECO:0000256" key="5">
    <source>
        <dbReference type="ARBA" id="ARBA00022801"/>
    </source>
</evidence>
<dbReference type="InterPro" id="IPR010347">
    <property type="entry name" value="Tdp1"/>
</dbReference>
<dbReference type="GO" id="GO:0017005">
    <property type="term" value="F:3'-tyrosyl-DNA phosphodiesterase activity"/>
    <property type="evidence" value="ECO:0007669"/>
    <property type="project" value="TreeGrafter"/>
</dbReference>
<accession>A0A0L0GEN9</accession>
<dbReference type="OrthoDB" id="47785at2759"/>
<feature type="binding site" evidence="10">
    <location>
        <position position="207"/>
    </location>
    <ligand>
        <name>substrate</name>
    </ligand>
</feature>
<evidence type="ECO:0000256" key="7">
    <source>
        <dbReference type="ARBA" id="ARBA00023204"/>
    </source>
</evidence>
<keyword evidence="5" id="KW-0378">Hydrolase</keyword>
<dbReference type="eggNOG" id="KOG2031">
    <property type="taxonomic scope" value="Eukaryota"/>
</dbReference>
<keyword evidence="6" id="KW-0269">Exonuclease</keyword>
<feature type="region of interest" description="Disordered" evidence="12">
    <location>
        <begin position="433"/>
        <end position="463"/>
    </location>
</feature>
<evidence type="ECO:0000256" key="2">
    <source>
        <dbReference type="ARBA" id="ARBA00010205"/>
    </source>
</evidence>
<dbReference type="GO" id="GO:0003697">
    <property type="term" value="F:single-stranded DNA binding"/>
    <property type="evidence" value="ECO:0007669"/>
    <property type="project" value="TreeGrafter"/>
</dbReference>
<feature type="site" description="Interaction with DNA" evidence="11">
    <location>
        <position position="230"/>
    </location>
</feature>
<gene>
    <name evidence="13" type="ORF">SARC_00544</name>
</gene>
<dbReference type="AlphaFoldDB" id="A0A0L0GEN9"/>
<keyword evidence="7" id="KW-0234">DNA repair</keyword>
<dbReference type="STRING" id="667725.A0A0L0GEN9"/>
<dbReference type="GO" id="GO:0006281">
    <property type="term" value="P:DNA repair"/>
    <property type="evidence" value="ECO:0007669"/>
    <property type="project" value="UniProtKB-KW"/>
</dbReference>
<dbReference type="GO" id="GO:0003690">
    <property type="term" value="F:double-stranded DNA binding"/>
    <property type="evidence" value="ECO:0007669"/>
    <property type="project" value="TreeGrafter"/>
</dbReference>
<evidence type="ECO:0000313" key="13">
    <source>
        <dbReference type="EMBL" id="KNC87354.1"/>
    </source>
</evidence>
<reference evidence="13 14" key="1">
    <citation type="submission" date="2011-02" db="EMBL/GenBank/DDBJ databases">
        <title>The Genome Sequence of Sphaeroforma arctica JP610.</title>
        <authorList>
            <consortium name="The Broad Institute Genome Sequencing Platform"/>
            <person name="Russ C."/>
            <person name="Cuomo C."/>
            <person name="Young S.K."/>
            <person name="Zeng Q."/>
            <person name="Gargeya S."/>
            <person name="Alvarado L."/>
            <person name="Berlin A."/>
            <person name="Chapman S.B."/>
            <person name="Chen Z."/>
            <person name="Freedman E."/>
            <person name="Gellesch M."/>
            <person name="Goldberg J."/>
            <person name="Griggs A."/>
            <person name="Gujja S."/>
            <person name="Heilman E."/>
            <person name="Heiman D."/>
            <person name="Howarth C."/>
            <person name="Mehta T."/>
            <person name="Neiman D."/>
            <person name="Pearson M."/>
            <person name="Roberts A."/>
            <person name="Saif S."/>
            <person name="Shea T."/>
            <person name="Shenoy N."/>
            <person name="Sisk P."/>
            <person name="Stolte C."/>
            <person name="Sykes S."/>
            <person name="White J."/>
            <person name="Yandava C."/>
            <person name="Burger G."/>
            <person name="Gray M.W."/>
            <person name="Holland P.W.H."/>
            <person name="King N."/>
            <person name="Lang F.B.F."/>
            <person name="Roger A.J."/>
            <person name="Ruiz-Trillo I."/>
            <person name="Haas B."/>
            <person name="Nusbaum C."/>
            <person name="Birren B."/>
        </authorList>
    </citation>
    <scope>NUCLEOTIDE SEQUENCE [LARGE SCALE GENOMIC DNA]</scope>
    <source>
        <strain evidence="13 14">JP610</strain>
    </source>
</reference>
<feature type="active site" description="Proton donor/acceptor" evidence="9">
    <location>
        <position position="205"/>
    </location>
</feature>
<dbReference type="PANTHER" id="PTHR12415:SF0">
    <property type="entry name" value="TYROSYL-DNA PHOSPHODIESTERASE 1"/>
    <property type="match status" value="1"/>
</dbReference>
<dbReference type="PANTHER" id="PTHR12415">
    <property type="entry name" value="TYROSYL-DNA PHOSPHODIESTERASE 1"/>
    <property type="match status" value="1"/>
</dbReference>
<dbReference type="Gene3D" id="3.30.870.10">
    <property type="entry name" value="Endonuclease Chain A"/>
    <property type="match status" value="1"/>
</dbReference>
<sequence>MQPQGNYVQDFPLKVDQSINPSRFEKSLASYFGQPCYRYKVNGSLSTPMEVLKRYDYTLAIAHFVPHIPGRYKHALAESRTYGLGRLTHLLSGTNVDDQFLNEDSSIDCQFSSLGSWQEKTTFETFTTALRTNRNGGETSKAAIRLVVPTVNEVAQSIEGWAAGGEIPISSANHKPFLTKLYYRFAYGGELRPGERASRERAMPHIKTYTLRNCKTHEVAWFVLTSANMSVAAWGQDQKGSRSMYIRSFEAGILIEPALLNTNLAGALQFTNTPSQSLYSMEDKAALLRVPAKVKLTCQPYSIPTEQSDDVCKDYLQSKHDDQGKSQLSSGVNGKDDTITLYLPLPHEVRNATPYPCGYGSSTYSPGSLAWARDYSNRPWASTIRDVHGQTLLQNSTSGYQPSPIDLSRSTVGAEPPNAAVIYNTLPRVSAKDTSVSIPAKPSSGKSPEAPLKVNLHGTIDLT</sequence>
<proteinExistence type="inferred from homology"/>
<evidence type="ECO:0000256" key="3">
    <source>
        <dbReference type="ARBA" id="ARBA00022722"/>
    </source>
</evidence>
<dbReference type="GeneID" id="25901048"/>
<evidence type="ECO:0000256" key="1">
    <source>
        <dbReference type="ARBA" id="ARBA00004123"/>
    </source>
</evidence>
<evidence type="ECO:0000256" key="10">
    <source>
        <dbReference type="PIRSR" id="PIRSR610347-2"/>
    </source>
</evidence>
<evidence type="ECO:0000256" key="4">
    <source>
        <dbReference type="ARBA" id="ARBA00022763"/>
    </source>
</evidence>